<dbReference type="AlphaFoldDB" id="A0A502EBH0"/>
<organism evidence="2 3">
    <name type="scientific">Flavobacterium pectinovorum</name>
    <dbReference type="NCBI Taxonomy" id="29533"/>
    <lineage>
        <taxon>Bacteria</taxon>
        <taxon>Pseudomonadati</taxon>
        <taxon>Bacteroidota</taxon>
        <taxon>Flavobacteriia</taxon>
        <taxon>Flavobacteriales</taxon>
        <taxon>Flavobacteriaceae</taxon>
        <taxon>Flavobacterium</taxon>
    </lineage>
</organism>
<dbReference type="EMBL" id="RCZH01000020">
    <property type="protein sequence ID" value="TPG33876.1"/>
    <property type="molecule type" value="Genomic_DNA"/>
</dbReference>
<accession>A0A502EBH0</accession>
<gene>
    <name evidence="2" type="ORF">EAH81_23280</name>
</gene>
<dbReference type="RefSeq" id="WP_140511329.1">
    <property type="nucleotide sequence ID" value="NZ_RCZH01000020.1"/>
</dbReference>
<evidence type="ECO:0000259" key="1">
    <source>
        <dbReference type="Pfam" id="PF22481"/>
    </source>
</evidence>
<evidence type="ECO:0000313" key="2">
    <source>
        <dbReference type="EMBL" id="TPG33876.1"/>
    </source>
</evidence>
<reference evidence="2 3" key="1">
    <citation type="journal article" date="2019" name="Environ. Microbiol.">
        <title>Species interactions and distinct microbial communities in high Arctic permafrost affected cryosols are associated with the CH4 and CO2 gas fluxes.</title>
        <authorList>
            <person name="Altshuler I."/>
            <person name="Hamel J."/>
            <person name="Turney S."/>
            <person name="Magnuson E."/>
            <person name="Levesque R."/>
            <person name="Greer C."/>
            <person name="Whyte L.G."/>
        </authorList>
    </citation>
    <scope>NUCLEOTIDE SEQUENCE [LARGE SCALE GENOMIC DNA]</scope>
    <source>
        <strain evidence="2 3">42</strain>
    </source>
</reference>
<feature type="domain" description="DUF6985" evidence="1">
    <location>
        <begin position="10"/>
        <end position="145"/>
    </location>
</feature>
<evidence type="ECO:0000313" key="3">
    <source>
        <dbReference type="Proteomes" id="UP000319700"/>
    </source>
</evidence>
<keyword evidence="3" id="KW-1185">Reference proteome</keyword>
<dbReference type="OrthoDB" id="6028394at2"/>
<dbReference type="Proteomes" id="UP000319700">
    <property type="component" value="Unassembled WGS sequence"/>
</dbReference>
<comment type="caution">
    <text evidence="2">The sequence shown here is derived from an EMBL/GenBank/DDBJ whole genome shotgun (WGS) entry which is preliminary data.</text>
</comment>
<proteinExistence type="predicted"/>
<sequence>MKSKIVGELKPLEHDLDFFESEPYPIPYFNNKKLKIGFVDARYPSYLFEADEVLENFLKLDVKESIKNAQLVFNYYDEILKFGYTKRLDIKTVEEVWNFVYPSEIIIDWDENGVFYLCVSCGCEWEEEHGLQLVFKNGLSLTKASGHGESYED</sequence>
<protein>
    <recommendedName>
        <fullName evidence="1">DUF6985 domain-containing protein</fullName>
    </recommendedName>
</protein>
<name>A0A502EBH0_9FLAO</name>
<dbReference type="Pfam" id="PF22481">
    <property type="entry name" value="DUF6985"/>
    <property type="match status" value="1"/>
</dbReference>
<dbReference type="InterPro" id="IPR054254">
    <property type="entry name" value="DUF6985"/>
</dbReference>